<protein>
    <recommendedName>
        <fullName evidence="3">receptor protein-tyrosine kinase</fullName>
        <ecNumber evidence="3">2.7.10.1</ecNumber>
    </recommendedName>
</protein>
<dbReference type="GO" id="GO:0031349">
    <property type="term" value="P:positive regulation of defense response"/>
    <property type="evidence" value="ECO:0007669"/>
    <property type="project" value="UniProtKB-ARBA"/>
</dbReference>
<keyword evidence="9" id="KW-0418">Kinase</keyword>
<dbReference type="PANTHER" id="PTHR24416:SF564">
    <property type="entry name" value="MACROPHAGE-STIMULATING PROTEIN RECEPTOR"/>
    <property type="match status" value="1"/>
</dbReference>
<dbReference type="InterPro" id="IPR050122">
    <property type="entry name" value="RTK"/>
</dbReference>
<evidence type="ECO:0000256" key="12">
    <source>
        <dbReference type="ARBA" id="ARBA00023136"/>
    </source>
</evidence>
<comment type="similarity">
    <text evidence="2">Belongs to the protein kinase superfamily. CAMK Ser/Thr protein kinase family.</text>
</comment>
<dbReference type="PROSITE" id="PS50011">
    <property type="entry name" value="PROTEIN_KINASE_DOM"/>
    <property type="match status" value="1"/>
</dbReference>
<dbReference type="CDD" id="cd01671">
    <property type="entry name" value="CARD"/>
    <property type="match status" value="1"/>
</dbReference>
<dbReference type="PROSITE" id="PS50853">
    <property type="entry name" value="FN3"/>
    <property type="match status" value="1"/>
</dbReference>
<dbReference type="InterPro" id="IPR000719">
    <property type="entry name" value="Prot_kinase_dom"/>
</dbReference>
<dbReference type="SMART" id="SM00408">
    <property type="entry name" value="IGc2"/>
    <property type="match status" value="1"/>
</dbReference>
<dbReference type="InterPro" id="IPR003961">
    <property type="entry name" value="FN3_dom"/>
</dbReference>
<keyword evidence="12 23" id="KW-0472">Membrane</keyword>
<evidence type="ECO:0000256" key="2">
    <source>
        <dbReference type="ARBA" id="ARBA00006692"/>
    </source>
</evidence>
<evidence type="ECO:0000256" key="5">
    <source>
        <dbReference type="ARBA" id="ARBA00022679"/>
    </source>
</evidence>
<keyword evidence="13" id="KW-0829">Tyrosine-protein kinase</keyword>
<name>A0A8J9WG24_BRALA</name>
<keyword evidence="8 20" id="KW-0547">Nucleotide-binding</keyword>
<keyword evidence="15" id="KW-0675">Receptor</keyword>
<dbReference type="PRINTS" id="PR00109">
    <property type="entry name" value="TYRKINASE"/>
</dbReference>
<dbReference type="Gene3D" id="2.60.40.10">
    <property type="entry name" value="Immunoglobulins"/>
    <property type="match status" value="3"/>
</dbReference>
<keyword evidence="21" id="KW-0460">Magnesium</keyword>
<keyword evidence="21" id="KW-0479">Metal-binding</keyword>
<dbReference type="GO" id="GO:0043235">
    <property type="term" value="C:receptor complex"/>
    <property type="evidence" value="ECO:0007669"/>
    <property type="project" value="TreeGrafter"/>
</dbReference>
<dbReference type="GO" id="GO:0005886">
    <property type="term" value="C:plasma membrane"/>
    <property type="evidence" value="ECO:0007669"/>
    <property type="project" value="TreeGrafter"/>
</dbReference>
<comment type="catalytic activity">
    <reaction evidence="18">
        <text>L-tyrosyl-[protein] + ATP = O-phospho-L-tyrosyl-[protein] + ADP + H(+)</text>
        <dbReference type="Rhea" id="RHEA:10596"/>
        <dbReference type="Rhea" id="RHEA-COMP:10136"/>
        <dbReference type="Rhea" id="RHEA-COMP:20101"/>
        <dbReference type="ChEBI" id="CHEBI:15378"/>
        <dbReference type="ChEBI" id="CHEBI:30616"/>
        <dbReference type="ChEBI" id="CHEBI:46858"/>
        <dbReference type="ChEBI" id="CHEBI:61978"/>
        <dbReference type="ChEBI" id="CHEBI:456216"/>
        <dbReference type="EC" id="2.7.10.1"/>
    </reaction>
</comment>
<dbReference type="GO" id="GO:0043123">
    <property type="term" value="P:positive regulation of canonical NF-kappaB signal transduction"/>
    <property type="evidence" value="ECO:0007669"/>
    <property type="project" value="UniProtKB-ARBA"/>
</dbReference>
<evidence type="ECO:0000256" key="15">
    <source>
        <dbReference type="ARBA" id="ARBA00023170"/>
    </source>
</evidence>
<dbReference type="SUPFAM" id="SSF49265">
    <property type="entry name" value="Fibronectin type III"/>
    <property type="match status" value="1"/>
</dbReference>
<dbReference type="GO" id="GO:0005524">
    <property type="term" value="F:ATP binding"/>
    <property type="evidence" value="ECO:0007669"/>
    <property type="project" value="UniProtKB-UniRule"/>
</dbReference>
<dbReference type="CDD" id="cd00063">
    <property type="entry name" value="FN3"/>
    <property type="match status" value="1"/>
</dbReference>
<feature type="binding site" evidence="21">
    <location>
        <position position="679"/>
    </location>
    <ligand>
        <name>Mg(2+)</name>
        <dbReference type="ChEBI" id="CHEBI:18420"/>
    </ligand>
</feature>
<dbReference type="Gene3D" id="1.10.533.10">
    <property type="entry name" value="Death Domain, Fas"/>
    <property type="match status" value="1"/>
</dbReference>
<dbReference type="InterPro" id="IPR017441">
    <property type="entry name" value="Protein_kinase_ATP_BS"/>
</dbReference>
<proteinExistence type="inferred from homology"/>
<keyword evidence="5" id="KW-0808">Transferase</keyword>
<dbReference type="InterPro" id="IPR036179">
    <property type="entry name" value="Ig-like_dom_sf"/>
</dbReference>
<feature type="binding site" evidence="21">
    <location>
        <position position="666"/>
    </location>
    <ligand>
        <name>Mg(2+)</name>
        <dbReference type="ChEBI" id="CHEBI:18420"/>
    </ligand>
</feature>
<dbReference type="PANTHER" id="PTHR24416">
    <property type="entry name" value="TYROSINE-PROTEIN KINASE RECEPTOR"/>
    <property type="match status" value="1"/>
</dbReference>
<keyword evidence="16" id="KW-0325">Glycoprotein</keyword>
<evidence type="ECO:0000256" key="1">
    <source>
        <dbReference type="ARBA" id="ARBA00004479"/>
    </source>
</evidence>
<dbReference type="GO" id="GO:0016477">
    <property type="term" value="P:cell migration"/>
    <property type="evidence" value="ECO:0007669"/>
    <property type="project" value="TreeGrafter"/>
</dbReference>
<dbReference type="PROSITE" id="PS00109">
    <property type="entry name" value="PROTEIN_KINASE_TYR"/>
    <property type="match status" value="1"/>
</dbReference>
<evidence type="ECO:0000256" key="11">
    <source>
        <dbReference type="ARBA" id="ARBA00022989"/>
    </source>
</evidence>
<feature type="binding site" evidence="20">
    <location>
        <position position="665"/>
    </location>
    <ligand>
        <name>ATP</name>
        <dbReference type="ChEBI" id="CHEBI:30616"/>
    </ligand>
</feature>
<keyword evidence="17" id="KW-0393">Immunoglobulin domain</keyword>
<dbReference type="GO" id="GO:0007399">
    <property type="term" value="P:nervous system development"/>
    <property type="evidence" value="ECO:0007669"/>
    <property type="project" value="TreeGrafter"/>
</dbReference>
<dbReference type="Pfam" id="PF13927">
    <property type="entry name" value="Ig_3"/>
    <property type="match status" value="1"/>
</dbReference>
<dbReference type="SUPFAM" id="SSF48726">
    <property type="entry name" value="Immunoglobulin"/>
    <property type="match status" value="2"/>
</dbReference>
<dbReference type="EC" id="2.7.10.1" evidence="3"/>
<dbReference type="CDD" id="cd00192">
    <property type="entry name" value="PTKc"/>
    <property type="match status" value="1"/>
</dbReference>
<evidence type="ECO:0000256" key="8">
    <source>
        <dbReference type="ARBA" id="ARBA00022741"/>
    </source>
</evidence>
<evidence type="ECO:0000256" key="23">
    <source>
        <dbReference type="SAM" id="Phobius"/>
    </source>
</evidence>
<comment type="subcellular location">
    <subcellularLocation>
        <location evidence="1">Membrane</location>
        <topology evidence="1">Single-pass type I membrane protein</topology>
    </subcellularLocation>
</comment>
<reference evidence="27" key="1">
    <citation type="submission" date="2022-01" db="EMBL/GenBank/DDBJ databases">
        <authorList>
            <person name="Braso-Vives M."/>
        </authorList>
    </citation>
    <scope>NUCLEOTIDE SEQUENCE</scope>
</reference>
<dbReference type="InterPro" id="IPR011029">
    <property type="entry name" value="DEATH-like_dom_sf"/>
</dbReference>
<evidence type="ECO:0000256" key="21">
    <source>
        <dbReference type="PIRSR" id="PIRSR000615-3"/>
    </source>
</evidence>
<feature type="domain" description="Protein kinase" evidence="24">
    <location>
        <begin position="538"/>
        <end position="796"/>
    </location>
</feature>
<dbReference type="InterPro" id="IPR013783">
    <property type="entry name" value="Ig-like_fold"/>
</dbReference>
<dbReference type="Proteomes" id="UP000838412">
    <property type="component" value="Chromosome 10"/>
</dbReference>
<keyword evidence="6 23" id="KW-0812">Transmembrane</keyword>
<feature type="active site" description="Proton acceptor" evidence="19">
    <location>
        <position position="661"/>
    </location>
</feature>
<dbReference type="InterPro" id="IPR003598">
    <property type="entry name" value="Ig_sub2"/>
</dbReference>
<dbReference type="GO" id="GO:0007169">
    <property type="term" value="P:cell surface receptor protein tyrosine kinase signaling pathway"/>
    <property type="evidence" value="ECO:0007669"/>
    <property type="project" value="TreeGrafter"/>
</dbReference>
<evidence type="ECO:0000256" key="9">
    <source>
        <dbReference type="ARBA" id="ARBA00022777"/>
    </source>
</evidence>
<organism evidence="27 28">
    <name type="scientific">Branchiostoma lanceolatum</name>
    <name type="common">Common lancelet</name>
    <name type="synonym">Amphioxus lanceolatum</name>
    <dbReference type="NCBI Taxonomy" id="7740"/>
    <lineage>
        <taxon>Eukaryota</taxon>
        <taxon>Metazoa</taxon>
        <taxon>Chordata</taxon>
        <taxon>Cephalochordata</taxon>
        <taxon>Leptocardii</taxon>
        <taxon>Amphioxiformes</taxon>
        <taxon>Branchiostomatidae</taxon>
        <taxon>Branchiostoma</taxon>
    </lineage>
</organism>
<dbReference type="InterPro" id="IPR001245">
    <property type="entry name" value="Ser-Thr/Tyr_kinase_cat_dom"/>
</dbReference>
<evidence type="ECO:0000259" key="24">
    <source>
        <dbReference type="PROSITE" id="PS50011"/>
    </source>
</evidence>
<evidence type="ECO:0000256" key="7">
    <source>
        <dbReference type="ARBA" id="ARBA00022737"/>
    </source>
</evidence>
<evidence type="ECO:0000256" key="4">
    <source>
        <dbReference type="ARBA" id="ARBA00022553"/>
    </source>
</evidence>
<evidence type="ECO:0000259" key="25">
    <source>
        <dbReference type="PROSITE" id="PS50835"/>
    </source>
</evidence>
<evidence type="ECO:0000256" key="20">
    <source>
        <dbReference type="PIRSR" id="PIRSR000615-2"/>
    </source>
</evidence>
<evidence type="ECO:0000256" key="19">
    <source>
        <dbReference type="PIRSR" id="PIRSR000615-1"/>
    </source>
</evidence>
<dbReference type="InterPro" id="IPR007110">
    <property type="entry name" value="Ig-like_dom"/>
</dbReference>
<feature type="transmembrane region" description="Helical" evidence="23">
    <location>
        <begin position="255"/>
        <end position="278"/>
    </location>
</feature>
<keyword evidence="10 20" id="KW-0067">ATP-binding</keyword>
<dbReference type="InterPro" id="IPR008266">
    <property type="entry name" value="Tyr_kinase_AS"/>
</dbReference>
<evidence type="ECO:0000256" key="6">
    <source>
        <dbReference type="ARBA" id="ARBA00022692"/>
    </source>
</evidence>
<dbReference type="Pfam" id="PF07714">
    <property type="entry name" value="PK_Tyr_Ser-Thr"/>
    <property type="match status" value="1"/>
</dbReference>
<dbReference type="PROSITE" id="PS50835">
    <property type="entry name" value="IG_LIKE"/>
    <property type="match status" value="1"/>
</dbReference>
<evidence type="ECO:0000256" key="3">
    <source>
        <dbReference type="ARBA" id="ARBA00011902"/>
    </source>
</evidence>
<keyword evidence="7" id="KW-0677">Repeat</keyword>
<evidence type="ECO:0000256" key="10">
    <source>
        <dbReference type="ARBA" id="ARBA00022840"/>
    </source>
</evidence>
<evidence type="ECO:0000256" key="17">
    <source>
        <dbReference type="ARBA" id="ARBA00023319"/>
    </source>
</evidence>
<dbReference type="SUPFAM" id="SSF56112">
    <property type="entry name" value="Protein kinase-like (PK-like)"/>
    <property type="match status" value="1"/>
</dbReference>
<dbReference type="GO" id="GO:0006909">
    <property type="term" value="P:phagocytosis"/>
    <property type="evidence" value="ECO:0007669"/>
    <property type="project" value="TreeGrafter"/>
</dbReference>
<dbReference type="FunFam" id="1.10.510.10:FF:000554">
    <property type="entry name" value="Predicted protein"/>
    <property type="match status" value="1"/>
</dbReference>
<keyword evidence="11 23" id="KW-1133">Transmembrane helix</keyword>
<evidence type="ECO:0000259" key="26">
    <source>
        <dbReference type="PROSITE" id="PS50853"/>
    </source>
</evidence>
<dbReference type="InterPro" id="IPR011009">
    <property type="entry name" value="Kinase-like_dom_sf"/>
</dbReference>
<dbReference type="Gene3D" id="3.30.200.20">
    <property type="entry name" value="Phosphorylase Kinase, domain 1"/>
    <property type="match status" value="1"/>
</dbReference>
<dbReference type="CDD" id="cd00096">
    <property type="entry name" value="Ig"/>
    <property type="match status" value="1"/>
</dbReference>
<evidence type="ECO:0000256" key="14">
    <source>
        <dbReference type="ARBA" id="ARBA00023157"/>
    </source>
</evidence>
<evidence type="ECO:0000256" key="16">
    <source>
        <dbReference type="ARBA" id="ARBA00023180"/>
    </source>
</evidence>
<dbReference type="SMART" id="SM00409">
    <property type="entry name" value="IG"/>
    <property type="match status" value="2"/>
</dbReference>
<keyword evidence="4" id="KW-0597">Phosphoprotein</keyword>
<sequence>MDKHLTTLETSLVLTLGVLTLFGTSGATLVGDTSLTVNRGEDAVFNWMFEADTDPNAEPYQYVWFKRDKNNIHFLTVQLPDRLVTDVDSPYKDRTQTTGQLGLRLLNVGKKDAGTYLLYVYIHRATPENTEITLHVKYPPTNTTVTTPTRGWSTVESLAIKQGETLRLTCSTDSNPTSNFTWTRLENKLSPLAEVNTTSGGLTIHNVQRNDTGTYQCRAYNCLRPDGSWNVNVTIQSELHQSNATKRAFKTTPRWVIPSYTSVAFAVYLSCITILWIWKAKVRKKDHNNDQDVNIFVVTEDYLPEYRSPSRAALLISGATSEEKMADPVVREFWDRLMTMDADRVLVFLQEKQILQADDAAGIRQAFSVVETLLETVSVLEKENSARVLSEALRHSEQQDLADLLEGKVLPDAKCLTVTNITDSTFSIEFQPAYTNVQHFGDVDSYVVTLAVAADEPQIIDTRDLLPSEPLHADFTDLNQGTSYNVTVVSKRGEVTSAGTTLTVTTIGGYEVPSPLLASLNPDERSQIHDVLISKDRITLQESLGKGYFGEVRRATCLRDNKLEFCAAKTLYDTSSHTEMESLLREGLRMIKFNHENVLRLTGICVHGNEAMIVLPYMKNGDLRKYLTNKQTLPLPENLRLCQEIAHGMAYLTDQGIVHRDLAARNCMLDDQSHLKVADFGLCRDVSEKGYYRIQHRDVALPAKWMAPESYEEQIFDTKTDVWSYGVVLWEIFSGGKTPYPGVHRFVIEYILDGNRMERPNMCPITLYNEVMKQCWQKEPVKRPSFKEILVKLKQMSASSKQRSETETTTVRVYQKWAKSNHDPLLKPNVTL</sequence>
<feature type="domain" description="Ig-like" evidence="25">
    <location>
        <begin position="140"/>
        <end position="234"/>
    </location>
</feature>
<dbReference type="Pfam" id="PF00041">
    <property type="entry name" value="fn3"/>
    <property type="match status" value="1"/>
</dbReference>
<dbReference type="PROSITE" id="PS00107">
    <property type="entry name" value="PROTEIN_KINASE_ATP"/>
    <property type="match status" value="1"/>
</dbReference>
<dbReference type="InterPro" id="IPR003599">
    <property type="entry name" value="Ig_sub"/>
</dbReference>
<dbReference type="AlphaFoldDB" id="A0A8J9WG24"/>
<dbReference type="EMBL" id="OV696695">
    <property type="protein sequence ID" value="CAH1238951.1"/>
    <property type="molecule type" value="Genomic_DNA"/>
</dbReference>
<evidence type="ECO:0000313" key="27">
    <source>
        <dbReference type="EMBL" id="CAH1238951.1"/>
    </source>
</evidence>
<dbReference type="InterPro" id="IPR020635">
    <property type="entry name" value="Tyr_kinase_cat_dom"/>
</dbReference>
<evidence type="ECO:0000256" key="13">
    <source>
        <dbReference type="ARBA" id="ARBA00023137"/>
    </source>
</evidence>
<evidence type="ECO:0000313" key="28">
    <source>
        <dbReference type="Proteomes" id="UP000838412"/>
    </source>
</evidence>
<keyword evidence="28" id="KW-1185">Reference proteome</keyword>
<dbReference type="Gene3D" id="1.10.510.10">
    <property type="entry name" value="Transferase(Phosphotransferase) domain 1"/>
    <property type="match status" value="1"/>
</dbReference>
<accession>A0A8J9WG24</accession>
<dbReference type="InterPro" id="IPR036116">
    <property type="entry name" value="FN3_sf"/>
</dbReference>
<gene>
    <name evidence="27" type="primary">MET</name>
    <name evidence="27" type="ORF">BLAG_LOCUS3357</name>
</gene>
<feature type="binding site" evidence="22">
    <location>
        <position position="569"/>
    </location>
    <ligand>
        <name>ATP</name>
        <dbReference type="ChEBI" id="CHEBI:30616"/>
    </ligand>
</feature>
<evidence type="ECO:0000256" key="22">
    <source>
        <dbReference type="PROSITE-ProRule" id="PRU10141"/>
    </source>
</evidence>
<dbReference type="GO" id="GO:0004714">
    <property type="term" value="F:transmembrane receptor protein tyrosine kinase activity"/>
    <property type="evidence" value="ECO:0007669"/>
    <property type="project" value="UniProtKB-EC"/>
</dbReference>
<dbReference type="OrthoDB" id="6159398at2759"/>
<dbReference type="SMART" id="SM00219">
    <property type="entry name" value="TyrKc"/>
    <property type="match status" value="1"/>
</dbReference>
<feature type="domain" description="Fibronectin type-III" evidence="26">
    <location>
        <begin position="410"/>
        <end position="510"/>
    </location>
</feature>
<keyword evidence="14" id="KW-1015">Disulfide bond</keyword>
<evidence type="ECO:0000256" key="18">
    <source>
        <dbReference type="ARBA" id="ARBA00051243"/>
    </source>
</evidence>
<dbReference type="GO" id="GO:0046872">
    <property type="term" value="F:metal ion binding"/>
    <property type="evidence" value="ECO:0007669"/>
    <property type="project" value="UniProtKB-KW"/>
</dbReference>